<evidence type="ECO:0000313" key="10">
    <source>
        <dbReference type="Proteomes" id="UP000095287"/>
    </source>
</evidence>
<dbReference type="FunFam" id="3.40.50.10490:FF:000026">
    <property type="entry name" value="28S ribosomal protein S2, mitochondrial"/>
    <property type="match status" value="1"/>
</dbReference>
<protein>
    <recommendedName>
        <fullName evidence="7">Small ribosomal subunit protein uS2m</fullName>
    </recommendedName>
    <alternativeName>
        <fullName evidence="8">28S ribosomal protein S2, mitochondrial</fullName>
    </alternativeName>
</protein>
<comment type="similarity">
    <text evidence="2">Belongs to the universal ribosomal protein uS2 family.</text>
</comment>
<evidence type="ECO:0000256" key="3">
    <source>
        <dbReference type="ARBA" id="ARBA00022980"/>
    </source>
</evidence>
<dbReference type="GO" id="GO:0005743">
    <property type="term" value="C:mitochondrial inner membrane"/>
    <property type="evidence" value="ECO:0007669"/>
    <property type="project" value="UniProtKB-ARBA"/>
</dbReference>
<dbReference type="GO" id="GO:0003735">
    <property type="term" value="F:structural constituent of ribosome"/>
    <property type="evidence" value="ECO:0007669"/>
    <property type="project" value="InterPro"/>
</dbReference>
<keyword evidence="10" id="KW-1185">Reference proteome</keyword>
<evidence type="ECO:0000256" key="1">
    <source>
        <dbReference type="ARBA" id="ARBA00004173"/>
    </source>
</evidence>
<evidence type="ECO:0000256" key="6">
    <source>
        <dbReference type="ARBA" id="ARBA00059792"/>
    </source>
</evidence>
<sequence>MFKQVLQRIPKHLASSNMRAFSAAANASEPVISIPSQEILQKATVYPPILKPYVSEELQNEDLFKMSEAVDVEQMFDARVHYGHKVGTLNDNMKWALFGQRLGFCVFDLDVTKKYMVKALNFLAHISNRGGMILFVTADRTNQLMVERMAADVGQYSHTRKWQDGTLTNTRQLFGSPVRLPDAIVFLSTLTSVLERHPAVIEAAKMAIPTIGIVDSNSDPNYITYPIPGNDDSTTAIRYYMRMFCDAINRGKNARHGIETAPTKETESPTAQEPVKFDIDDF</sequence>
<evidence type="ECO:0000256" key="5">
    <source>
        <dbReference type="ARBA" id="ARBA00023274"/>
    </source>
</evidence>
<dbReference type="AlphaFoldDB" id="A0A1I7YTD0"/>
<dbReference type="InterPro" id="IPR023591">
    <property type="entry name" value="Ribosomal_uS2_flav_dom_sf"/>
</dbReference>
<dbReference type="PRINTS" id="PR00395">
    <property type="entry name" value="RIBOSOMALS2"/>
</dbReference>
<dbReference type="Proteomes" id="UP000095287">
    <property type="component" value="Unplaced"/>
</dbReference>
<keyword evidence="3" id="KW-0689">Ribosomal protein</keyword>
<dbReference type="CDD" id="cd01425">
    <property type="entry name" value="RPS2"/>
    <property type="match status" value="1"/>
</dbReference>
<accession>A0A1I7YTD0</accession>
<evidence type="ECO:0000256" key="2">
    <source>
        <dbReference type="ARBA" id="ARBA00006242"/>
    </source>
</evidence>
<dbReference type="Gene3D" id="3.40.50.10490">
    <property type="entry name" value="Glucose-6-phosphate isomerase like protein, domain 1"/>
    <property type="match status" value="1"/>
</dbReference>
<evidence type="ECO:0000256" key="8">
    <source>
        <dbReference type="ARBA" id="ARBA00083109"/>
    </source>
</evidence>
<evidence type="ECO:0000256" key="4">
    <source>
        <dbReference type="ARBA" id="ARBA00023128"/>
    </source>
</evidence>
<evidence type="ECO:0000313" key="11">
    <source>
        <dbReference type="WBParaSite" id="L893_g19543.t1"/>
    </source>
</evidence>
<dbReference type="InterPro" id="IPR005706">
    <property type="entry name" value="Ribosomal_uS2_bac/mit/plastid"/>
</dbReference>
<dbReference type="HAMAP" id="MF_00291_B">
    <property type="entry name" value="Ribosomal_uS2_B"/>
    <property type="match status" value="1"/>
</dbReference>
<dbReference type="WBParaSite" id="L893_g19543.t1">
    <property type="protein sequence ID" value="L893_g19543.t1"/>
    <property type="gene ID" value="L893_g19543"/>
</dbReference>
<dbReference type="SUPFAM" id="SSF52313">
    <property type="entry name" value="Ribosomal protein S2"/>
    <property type="match status" value="1"/>
</dbReference>
<feature type="region of interest" description="Disordered" evidence="9">
    <location>
        <begin position="259"/>
        <end position="282"/>
    </location>
</feature>
<proteinExistence type="inferred from homology"/>
<dbReference type="GO" id="GO:0005763">
    <property type="term" value="C:mitochondrial small ribosomal subunit"/>
    <property type="evidence" value="ECO:0007669"/>
    <property type="project" value="UniProtKB-ARBA"/>
</dbReference>
<keyword evidence="5" id="KW-0687">Ribonucleoprotein</keyword>
<dbReference type="Pfam" id="PF00318">
    <property type="entry name" value="Ribosomal_S2"/>
    <property type="match status" value="2"/>
</dbReference>
<dbReference type="InterPro" id="IPR001865">
    <property type="entry name" value="Ribosomal_uS2"/>
</dbReference>
<evidence type="ECO:0000256" key="9">
    <source>
        <dbReference type="SAM" id="MobiDB-lite"/>
    </source>
</evidence>
<comment type="subcellular location">
    <subcellularLocation>
        <location evidence="1">Mitochondrion</location>
    </subcellularLocation>
</comment>
<dbReference type="PANTHER" id="PTHR12534:SF0">
    <property type="entry name" value="SMALL RIBOSOMAL SUBUNIT PROTEIN US2M"/>
    <property type="match status" value="1"/>
</dbReference>
<keyword evidence="4" id="KW-0496">Mitochondrion</keyword>
<comment type="function">
    <text evidence="6">Required for mitoribosome formation and stability, and mitochondrial translation.</text>
</comment>
<organism evidence="10 11">
    <name type="scientific">Steinernema glaseri</name>
    <dbReference type="NCBI Taxonomy" id="37863"/>
    <lineage>
        <taxon>Eukaryota</taxon>
        <taxon>Metazoa</taxon>
        <taxon>Ecdysozoa</taxon>
        <taxon>Nematoda</taxon>
        <taxon>Chromadorea</taxon>
        <taxon>Rhabditida</taxon>
        <taxon>Tylenchina</taxon>
        <taxon>Panagrolaimomorpha</taxon>
        <taxon>Strongyloidoidea</taxon>
        <taxon>Steinernematidae</taxon>
        <taxon>Steinernema</taxon>
    </lineage>
</organism>
<reference evidence="11" key="1">
    <citation type="submission" date="2016-11" db="UniProtKB">
        <authorList>
            <consortium name="WormBaseParasite"/>
        </authorList>
    </citation>
    <scope>IDENTIFICATION</scope>
</reference>
<name>A0A1I7YTD0_9BILA</name>
<dbReference type="GO" id="GO:0006412">
    <property type="term" value="P:translation"/>
    <property type="evidence" value="ECO:0007669"/>
    <property type="project" value="InterPro"/>
</dbReference>
<dbReference type="PANTHER" id="PTHR12534">
    <property type="entry name" value="30S RIBOSOMAL PROTEIN S2 PROKARYOTIC AND ORGANELLAR"/>
    <property type="match status" value="1"/>
</dbReference>
<evidence type="ECO:0000256" key="7">
    <source>
        <dbReference type="ARBA" id="ARBA00071390"/>
    </source>
</evidence>